<gene>
    <name evidence="2" type="ORF">V5O48_003360</name>
</gene>
<comment type="caution">
    <text evidence="2">The sequence shown here is derived from an EMBL/GenBank/DDBJ whole genome shotgun (WGS) entry which is preliminary data.</text>
</comment>
<accession>A0ABR3FT50</accession>
<proteinExistence type="predicted"/>
<keyword evidence="3" id="KW-1185">Reference proteome</keyword>
<evidence type="ECO:0000256" key="1">
    <source>
        <dbReference type="SAM" id="MobiDB-lite"/>
    </source>
</evidence>
<protein>
    <submittedName>
        <fullName evidence="2">Uncharacterized protein</fullName>
    </submittedName>
</protein>
<dbReference type="Gene3D" id="3.40.50.300">
    <property type="entry name" value="P-loop containing nucleotide triphosphate hydrolases"/>
    <property type="match status" value="1"/>
</dbReference>
<evidence type="ECO:0000313" key="3">
    <source>
        <dbReference type="Proteomes" id="UP001465976"/>
    </source>
</evidence>
<sequence length="454" mass="50900">MITPPAKRSKQHIPDPMNVPICEADLGEEPDSQDLNNWTFNSNGWKKSDKWQGFYEACLDDKFENEGVFSIPAKENYLIRDCYSSLGKQVRRLSELRLPVLIVGQPGTGKTVALYFLLGHALSHYKSQPSVLVTTTDVYVFYDKLVWEIETSRCRSGRLPYPSGADVFCQVFVDWDGPRMISEIFLHIAYTIVQATSSNPRNFAWRKQVIATGIALPHWRKGEIVNVFSISRGAKRYLHSLASALSKQDDQDTSIEAHPAVLLLRKWWEEARMKKSEQAEVQEGTSGSDDRDLSNGELTDSDVELVLEREVEKDVKKIQDELASLPAASDIPLDLAVKILVTVAMRHVGLCPRDIYEHIRNPPRPSAVQSLGRLARSVIAATPLQMLTAKFIIDLTLDSPVDSVLMATPLLPGRKYVPSNRCVVEPGWVFTLKSAVIREAVTQPARSRDSSLVE</sequence>
<organism evidence="2 3">
    <name type="scientific">Marasmius crinis-equi</name>
    <dbReference type="NCBI Taxonomy" id="585013"/>
    <lineage>
        <taxon>Eukaryota</taxon>
        <taxon>Fungi</taxon>
        <taxon>Dikarya</taxon>
        <taxon>Basidiomycota</taxon>
        <taxon>Agaricomycotina</taxon>
        <taxon>Agaricomycetes</taxon>
        <taxon>Agaricomycetidae</taxon>
        <taxon>Agaricales</taxon>
        <taxon>Marasmiineae</taxon>
        <taxon>Marasmiaceae</taxon>
        <taxon>Marasmius</taxon>
    </lineage>
</organism>
<dbReference type="Proteomes" id="UP001465976">
    <property type="component" value="Unassembled WGS sequence"/>
</dbReference>
<name>A0ABR3FT50_9AGAR</name>
<reference evidence="2 3" key="1">
    <citation type="submission" date="2024-02" db="EMBL/GenBank/DDBJ databases">
        <title>A draft genome for the cacao thread blight pathogen Marasmius crinis-equi.</title>
        <authorList>
            <person name="Cohen S.P."/>
            <person name="Baruah I.K."/>
            <person name="Amoako-Attah I."/>
            <person name="Bukari Y."/>
            <person name="Meinhardt L.W."/>
            <person name="Bailey B.A."/>
        </authorList>
    </citation>
    <scope>NUCLEOTIDE SEQUENCE [LARGE SCALE GENOMIC DNA]</scope>
    <source>
        <strain evidence="2 3">GH-76</strain>
    </source>
</reference>
<dbReference type="SUPFAM" id="SSF52540">
    <property type="entry name" value="P-loop containing nucleoside triphosphate hydrolases"/>
    <property type="match status" value="1"/>
</dbReference>
<feature type="region of interest" description="Disordered" evidence="1">
    <location>
        <begin position="276"/>
        <end position="296"/>
    </location>
</feature>
<dbReference type="InterPro" id="IPR027417">
    <property type="entry name" value="P-loop_NTPase"/>
</dbReference>
<evidence type="ECO:0000313" key="2">
    <source>
        <dbReference type="EMBL" id="KAL0578660.1"/>
    </source>
</evidence>
<dbReference type="EMBL" id="JBAHYK010000090">
    <property type="protein sequence ID" value="KAL0578660.1"/>
    <property type="molecule type" value="Genomic_DNA"/>
</dbReference>